<dbReference type="AlphaFoldDB" id="A0A315XUL9"/>
<dbReference type="EC" id="3.1.3.15" evidence="3 8"/>
<sequence length="257" mass="29292">MFANYHTHTARCGHARGTDREFVESAIAHGMKVLGFADHCPWVFGDGYRSGIRMTDKEAEGYFRSLTDLRDEYADDITIYIGFEAEYIPQLIEAQDKLLADYPLDYMIMGQHFNDPEYCQVYMGVPTGDETVLNKYVDRIIEGMESGRYRYLAHPDLLDFTGGQEIYEKHFTRLCEYLKTKDIPVEINMLGMTGGRHYPSDRFFRIAQRVGNTAIIGCDAHFPEALRDSEAMEKCRAFAGKYGLTVLETLPGLGAKK</sequence>
<dbReference type="PANTHER" id="PTHR21039">
    <property type="entry name" value="HISTIDINOL PHOSPHATASE-RELATED"/>
    <property type="match status" value="1"/>
</dbReference>
<dbReference type="Pfam" id="PF02811">
    <property type="entry name" value="PHP"/>
    <property type="match status" value="1"/>
</dbReference>
<dbReference type="NCBIfam" id="TIGR01856">
    <property type="entry name" value="hisJ_fam"/>
    <property type="match status" value="1"/>
</dbReference>
<proteinExistence type="inferred from homology"/>
<comment type="pathway">
    <text evidence="1 8">Amino-acid biosynthesis; L-histidine biosynthesis; L-histidine from 5-phospho-alpha-D-ribose 1-diphosphate: step 8/9.</text>
</comment>
<dbReference type="Gene3D" id="3.20.20.140">
    <property type="entry name" value="Metal-dependent hydrolases"/>
    <property type="match status" value="1"/>
</dbReference>
<accession>A0A315XUL9</accession>
<evidence type="ECO:0000256" key="3">
    <source>
        <dbReference type="ARBA" id="ARBA00013085"/>
    </source>
</evidence>
<comment type="caution">
    <text evidence="10">The sequence shown here is derived from an EMBL/GenBank/DDBJ whole genome shotgun (WGS) entry which is preliminary data.</text>
</comment>
<evidence type="ECO:0000259" key="9">
    <source>
        <dbReference type="Pfam" id="PF02811"/>
    </source>
</evidence>
<dbReference type="OrthoDB" id="9775255at2"/>
<gene>
    <name evidence="10" type="ORF">IE37_03188</name>
</gene>
<evidence type="ECO:0000313" key="10">
    <source>
        <dbReference type="EMBL" id="PWJ10096.1"/>
    </source>
</evidence>
<reference evidence="10 11" key="1">
    <citation type="submission" date="2018-05" db="EMBL/GenBank/DDBJ databases">
        <title>The Hungate 1000. A catalogue of reference genomes from the rumen microbiome.</title>
        <authorList>
            <person name="Kelly W."/>
        </authorList>
    </citation>
    <scope>NUCLEOTIDE SEQUENCE [LARGE SCALE GENOMIC DNA]</scope>
    <source>
        <strain evidence="10 11">SAb67</strain>
    </source>
</reference>
<dbReference type="CDD" id="cd12110">
    <property type="entry name" value="PHP_HisPPase_Hisj_like"/>
    <property type="match status" value="1"/>
</dbReference>
<dbReference type="GO" id="GO:0004401">
    <property type="term" value="F:histidinol-phosphatase activity"/>
    <property type="evidence" value="ECO:0007669"/>
    <property type="project" value="UniProtKB-UniRule"/>
</dbReference>
<dbReference type="Proteomes" id="UP000245720">
    <property type="component" value="Unassembled WGS sequence"/>
</dbReference>
<dbReference type="PANTHER" id="PTHR21039:SF0">
    <property type="entry name" value="HISTIDINOL-PHOSPHATASE"/>
    <property type="match status" value="1"/>
</dbReference>
<keyword evidence="6 8" id="KW-0368">Histidine biosynthesis</keyword>
<name>A0A315XUL9_RUMFL</name>
<protein>
    <recommendedName>
        <fullName evidence="3 8">Histidinol-phosphatase</fullName>
        <shortName evidence="8">HolPase</shortName>
        <ecNumber evidence="3 8">3.1.3.15</ecNumber>
    </recommendedName>
</protein>
<evidence type="ECO:0000256" key="7">
    <source>
        <dbReference type="ARBA" id="ARBA00049158"/>
    </source>
</evidence>
<evidence type="ECO:0000313" key="11">
    <source>
        <dbReference type="Proteomes" id="UP000245720"/>
    </source>
</evidence>
<dbReference type="InterPro" id="IPR004013">
    <property type="entry name" value="PHP_dom"/>
</dbReference>
<dbReference type="GO" id="GO:0000105">
    <property type="term" value="P:L-histidine biosynthetic process"/>
    <property type="evidence" value="ECO:0007669"/>
    <property type="project" value="UniProtKB-UniRule"/>
</dbReference>
<dbReference type="UniPathway" id="UPA00031">
    <property type="reaction ID" value="UER00013"/>
</dbReference>
<feature type="domain" description="PHP" evidence="9">
    <location>
        <begin position="5"/>
        <end position="188"/>
    </location>
</feature>
<dbReference type="InterPro" id="IPR010140">
    <property type="entry name" value="Histidinol_P_phosphatase_HisJ"/>
</dbReference>
<dbReference type="GO" id="GO:0005737">
    <property type="term" value="C:cytoplasm"/>
    <property type="evidence" value="ECO:0007669"/>
    <property type="project" value="TreeGrafter"/>
</dbReference>
<evidence type="ECO:0000256" key="8">
    <source>
        <dbReference type="RuleBase" id="RU366003"/>
    </source>
</evidence>
<dbReference type="STRING" id="1265.SAMN02910280_2213"/>
<dbReference type="SUPFAM" id="SSF89550">
    <property type="entry name" value="PHP domain-like"/>
    <property type="match status" value="1"/>
</dbReference>
<dbReference type="RefSeq" id="WP_109727861.1">
    <property type="nucleotide sequence ID" value="NZ_QGDI01000016.1"/>
</dbReference>
<evidence type="ECO:0000256" key="4">
    <source>
        <dbReference type="ARBA" id="ARBA00022605"/>
    </source>
</evidence>
<organism evidence="10 11">
    <name type="scientific">Ruminococcus flavefaciens</name>
    <dbReference type="NCBI Taxonomy" id="1265"/>
    <lineage>
        <taxon>Bacteria</taxon>
        <taxon>Bacillati</taxon>
        <taxon>Bacillota</taxon>
        <taxon>Clostridia</taxon>
        <taxon>Eubacteriales</taxon>
        <taxon>Oscillospiraceae</taxon>
        <taxon>Ruminococcus</taxon>
    </lineage>
</organism>
<comment type="catalytic activity">
    <reaction evidence="7 8">
        <text>L-histidinol phosphate + H2O = L-histidinol + phosphate</text>
        <dbReference type="Rhea" id="RHEA:14465"/>
        <dbReference type="ChEBI" id="CHEBI:15377"/>
        <dbReference type="ChEBI" id="CHEBI:43474"/>
        <dbReference type="ChEBI" id="CHEBI:57699"/>
        <dbReference type="ChEBI" id="CHEBI:57980"/>
        <dbReference type="EC" id="3.1.3.15"/>
    </reaction>
</comment>
<keyword evidence="4 8" id="KW-0028">Amino-acid biosynthesis</keyword>
<dbReference type="EMBL" id="QGDI01000016">
    <property type="protein sequence ID" value="PWJ10096.1"/>
    <property type="molecule type" value="Genomic_DNA"/>
</dbReference>
<evidence type="ECO:0000256" key="6">
    <source>
        <dbReference type="ARBA" id="ARBA00023102"/>
    </source>
</evidence>
<dbReference type="InterPro" id="IPR016195">
    <property type="entry name" value="Pol/histidinol_Pase-like"/>
</dbReference>
<evidence type="ECO:0000256" key="5">
    <source>
        <dbReference type="ARBA" id="ARBA00022801"/>
    </source>
</evidence>
<evidence type="ECO:0000256" key="2">
    <source>
        <dbReference type="ARBA" id="ARBA00009152"/>
    </source>
</evidence>
<comment type="similarity">
    <text evidence="2 8">Belongs to the PHP hydrolase family. HisK subfamily.</text>
</comment>
<keyword evidence="5 8" id="KW-0378">Hydrolase</keyword>
<evidence type="ECO:0000256" key="1">
    <source>
        <dbReference type="ARBA" id="ARBA00004970"/>
    </source>
</evidence>